<feature type="region of interest" description="Disordered" evidence="1">
    <location>
        <begin position="169"/>
        <end position="220"/>
    </location>
</feature>
<feature type="compositionally biased region" description="Low complexity" evidence="1">
    <location>
        <begin position="749"/>
        <end position="766"/>
    </location>
</feature>
<feature type="region of interest" description="Disordered" evidence="1">
    <location>
        <begin position="55"/>
        <end position="157"/>
    </location>
</feature>
<name>A0A3L7JBK9_9HYPH</name>
<keyword evidence="3" id="KW-1185">Reference proteome</keyword>
<feature type="compositionally biased region" description="Basic and acidic residues" evidence="1">
    <location>
        <begin position="177"/>
        <end position="187"/>
    </location>
</feature>
<accession>A0A3L7JBK9</accession>
<reference evidence="2 3" key="1">
    <citation type="submission" date="2018-10" db="EMBL/GenBank/DDBJ databases">
        <title>Notoacmeibacter sp. M2BS9Y-3-1, whole genome shotgun sequence.</title>
        <authorList>
            <person name="Tuo L."/>
        </authorList>
    </citation>
    <scope>NUCLEOTIDE SEQUENCE [LARGE SCALE GENOMIC DNA]</scope>
    <source>
        <strain evidence="2 3">M2BS9Y-3-1</strain>
    </source>
</reference>
<evidence type="ECO:0000313" key="3">
    <source>
        <dbReference type="Proteomes" id="UP000281094"/>
    </source>
</evidence>
<protein>
    <submittedName>
        <fullName evidence="2">Uncharacterized protein</fullName>
    </submittedName>
</protein>
<dbReference type="Proteomes" id="UP000281094">
    <property type="component" value="Unassembled WGS sequence"/>
</dbReference>
<evidence type="ECO:0000256" key="1">
    <source>
        <dbReference type="SAM" id="MobiDB-lite"/>
    </source>
</evidence>
<dbReference type="EMBL" id="RCWN01000001">
    <property type="protein sequence ID" value="RLQ88016.1"/>
    <property type="molecule type" value="Genomic_DNA"/>
</dbReference>
<comment type="caution">
    <text evidence="2">The sequence shown here is derived from an EMBL/GenBank/DDBJ whole genome shotgun (WGS) entry which is preliminary data.</text>
</comment>
<feature type="region of interest" description="Disordered" evidence="1">
    <location>
        <begin position="305"/>
        <end position="335"/>
    </location>
</feature>
<feature type="region of interest" description="Disordered" evidence="1">
    <location>
        <begin position="709"/>
        <end position="770"/>
    </location>
</feature>
<feature type="region of interest" description="Disordered" evidence="1">
    <location>
        <begin position="1"/>
        <end position="20"/>
    </location>
</feature>
<organism evidence="2 3">
    <name type="scientific">Notoacmeibacter ruber</name>
    <dbReference type="NCBI Taxonomy" id="2670375"/>
    <lineage>
        <taxon>Bacteria</taxon>
        <taxon>Pseudomonadati</taxon>
        <taxon>Pseudomonadota</taxon>
        <taxon>Alphaproteobacteria</taxon>
        <taxon>Hyphomicrobiales</taxon>
        <taxon>Notoacmeibacteraceae</taxon>
        <taxon>Notoacmeibacter</taxon>
    </lineage>
</organism>
<proteinExistence type="predicted"/>
<dbReference type="RefSeq" id="WP_121644980.1">
    <property type="nucleotide sequence ID" value="NZ_RCWN01000001.1"/>
</dbReference>
<gene>
    <name evidence="2" type="ORF">D8780_07130</name>
</gene>
<sequence length="907" mass="94746">MAANSQKKPSDRDFSLADDDPLAELTRIIGLDNSSRADDPADEPVESHLAEMLDASFVPMQDDELLRDPQEPTTESPAYGDNEPNFDFSGVDDPVETESQAVTEGWHASPSDAAVSPENSDQEAVVSNIGPDDFEAERSELDAPEPALSDESSVAVEAREMDDLDLILSGSDLPASRPDEFLQKDGIEPMPDASHEASAAGNDMEDVSLSASSPDEFDIDLDANDLDMTEFDESNFFDERPAEAEETLTAAEFDEEDFANAFDAALREDLADADQAEAPVSYDEMTATAGDEDARAVWETLGAADMQPGAQASQTETAELTEILDSADASNDDHLSYDDAVSYEDTSAVSEDDFQFELDGDGSEAADDRSMIDHEDEAMVAVVSAAAYEAYDSAAEEPVADVSDYGDPEAPEIETRVYDEAVVPATEPLDLPELSSGETNAGTTLQEDALADEFADILRAEGMTAAPQDVYAASDDDAENLSADADGAIERNGNAEWLYATAAADPAFDVSQLSPAEDSEDFRHDFADSDQRLGALPPSRGSSFSRYGLYGGVALAVLLLAGGGYAYFSGGESDGDVAIVRADSEPVKVKPAESTAAKSAVAENEVYETVEGRDGEQPRQDQLVDTTEQPLEIASKDETRIAAEDVEGGTADRPNVVSIEPRKVRTFIVKPDGSIVPRGASSNVAATGSTAAGATAVVSADAAEKAANPDAGALAPDTASASAASTIDENGGANDQSGLEVALAPASGDASTESLASSATEAAAAEAVDDDPDAASIAAQIVEIPLPQVRPNVGRVTPQQTASVENTQASASVAQAPVAETTSSGATPAAWVQISSHPSREAAQVSYTAMSQRYGSLLSGRGVNIVPADIPGRGTYYRVNISASSFSDAQALCGQIKSAGGDCLPRR</sequence>
<dbReference type="AlphaFoldDB" id="A0A3L7JBK9"/>
<feature type="compositionally biased region" description="Low complexity" evidence="1">
    <location>
        <begin position="709"/>
        <end position="725"/>
    </location>
</feature>
<evidence type="ECO:0000313" key="2">
    <source>
        <dbReference type="EMBL" id="RLQ88016.1"/>
    </source>
</evidence>